<keyword evidence="3" id="KW-1185">Reference proteome</keyword>
<proteinExistence type="predicted"/>
<organism evidence="2 3">
    <name type="scientific">Jeotgalibacillus campisalis</name>
    <dbReference type="NCBI Taxonomy" id="220754"/>
    <lineage>
        <taxon>Bacteria</taxon>
        <taxon>Bacillati</taxon>
        <taxon>Bacillota</taxon>
        <taxon>Bacilli</taxon>
        <taxon>Bacillales</taxon>
        <taxon>Caryophanaceae</taxon>
        <taxon>Jeotgalibacillus</taxon>
    </lineage>
</organism>
<sequence length="276" mass="31252">MLKKVLLIVSIVLTGAVVYFGQDAWKDSQKEVHRSSSSVVESTSNANSEDSADSSTSIENESKKGSADELEDLIANQPQDVQEFWIESKESGDTVDITFVATESAVALEENWTTLIEESFLSSYEGIDFAFSLITHENEGTSEDWLTSLQSEAVTFEGQDIVLYELPVINDNGMLSSQDQIYYTNRFLEEMQSNFPETHLFTLPSQPLYNSTYYPGELETVQEVVEEQGIPFLNHWEDWPSIDDEELENYLTDDNDPNEEGNTIWGTYLVDYFSTN</sequence>
<evidence type="ECO:0000313" key="2">
    <source>
        <dbReference type="EMBL" id="KIL43020.1"/>
    </source>
</evidence>
<accession>A0A0C2QYD3</accession>
<feature type="region of interest" description="Disordered" evidence="1">
    <location>
        <begin position="36"/>
        <end position="67"/>
    </location>
</feature>
<dbReference type="Gene3D" id="3.40.50.1110">
    <property type="entry name" value="SGNH hydrolase"/>
    <property type="match status" value="1"/>
</dbReference>
<gene>
    <name evidence="2" type="ORF">KR50_34230</name>
</gene>
<dbReference type="AlphaFoldDB" id="A0A0C2QYD3"/>
<feature type="compositionally biased region" description="Low complexity" evidence="1">
    <location>
        <begin position="36"/>
        <end position="57"/>
    </location>
</feature>
<dbReference type="InterPro" id="IPR036514">
    <property type="entry name" value="SGNH_hydro_sf"/>
</dbReference>
<evidence type="ECO:0000313" key="3">
    <source>
        <dbReference type="Proteomes" id="UP000031972"/>
    </source>
</evidence>
<dbReference type="Proteomes" id="UP000031972">
    <property type="component" value="Unassembled WGS sequence"/>
</dbReference>
<dbReference type="PATRIC" id="fig|220754.4.peg.3438"/>
<dbReference type="OrthoDB" id="2451965at2"/>
<comment type="caution">
    <text evidence="2">The sequence shown here is derived from an EMBL/GenBank/DDBJ whole genome shotgun (WGS) entry which is preliminary data.</text>
</comment>
<dbReference type="RefSeq" id="WP_041061231.1">
    <property type="nucleotide sequence ID" value="NZ_JXRR01000022.1"/>
</dbReference>
<evidence type="ECO:0000256" key="1">
    <source>
        <dbReference type="SAM" id="MobiDB-lite"/>
    </source>
</evidence>
<protein>
    <submittedName>
        <fullName evidence="2">Uncharacterized protein</fullName>
    </submittedName>
</protein>
<reference evidence="2 3" key="1">
    <citation type="submission" date="2015-01" db="EMBL/GenBank/DDBJ databases">
        <title>Jeotgalibacillus campisalis genome sequencing.</title>
        <authorList>
            <person name="Goh K.M."/>
            <person name="Chan K.-G."/>
            <person name="Yaakop A.S."/>
            <person name="Ee R."/>
            <person name="Gan H.M."/>
            <person name="Chan C.S."/>
        </authorList>
    </citation>
    <scope>NUCLEOTIDE SEQUENCE [LARGE SCALE GENOMIC DNA]</scope>
    <source>
        <strain evidence="2 3">SF-57</strain>
    </source>
</reference>
<dbReference type="EMBL" id="JXRR01000022">
    <property type="protein sequence ID" value="KIL43020.1"/>
    <property type="molecule type" value="Genomic_DNA"/>
</dbReference>
<dbReference type="SUPFAM" id="SSF52266">
    <property type="entry name" value="SGNH hydrolase"/>
    <property type="match status" value="1"/>
</dbReference>
<name>A0A0C2QYD3_9BACL</name>